<keyword evidence="9" id="KW-1185">Reference proteome</keyword>
<evidence type="ECO:0000256" key="3">
    <source>
        <dbReference type="ARBA" id="ARBA00023163"/>
    </source>
</evidence>
<dbReference type="Pfam" id="PF00907">
    <property type="entry name" value="T-box"/>
    <property type="match status" value="1"/>
</dbReference>
<evidence type="ECO:0000313" key="8">
    <source>
        <dbReference type="EMBL" id="VEL13683.1"/>
    </source>
</evidence>
<dbReference type="GO" id="GO:0003700">
    <property type="term" value="F:DNA-binding transcription factor activity"/>
    <property type="evidence" value="ECO:0007669"/>
    <property type="project" value="InterPro"/>
</dbReference>
<dbReference type="SUPFAM" id="SSF49417">
    <property type="entry name" value="p53-like transcription factors"/>
    <property type="match status" value="1"/>
</dbReference>
<name>A0A3S5A321_9PLAT</name>
<gene>
    <name evidence="8" type="ORF">PXEA_LOCUS7123</name>
</gene>
<protein>
    <recommendedName>
        <fullName evidence="7">T-box domain-containing protein</fullName>
    </recommendedName>
</protein>
<dbReference type="Proteomes" id="UP000784294">
    <property type="component" value="Unassembled WGS sequence"/>
</dbReference>
<dbReference type="OrthoDB" id="7442607at2759"/>
<comment type="caution">
    <text evidence="8">The sequence shown here is derived from an EMBL/GenBank/DDBJ whole genome shotgun (WGS) entry which is preliminary data.</text>
</comment>
<dbReference type="InterPro" id="IPR008967">
    <property type="entry name" value="p53-like_TF_DNA-bd_sf"/>
</dbReference>
<evidence type="ECO:0000256" key="6">
    <source>
        <dbReference type="SAM" id="MobiDB-lite"/>
    </source>
</evidence>
<accession>A0A3S5A321</accession>
<evidence type="ECO:0000313" key="9">
    <source>
        <dbReference type="Proteomes" id="UP000784294"/>
    </source>
</evidence>
<keyword evidence="4 5" id="KW-0539">Nucleus</keyword>
<evidence type="ECO:0000256" key="5">
    <source>
        <dbReference type="PROSITE-ProRule" id="PRU00201"/>
    </source>
</evidence>
<comment type="caution">
    <text evidence="5">Lacks conserved residue(s) required for the propagation of feature annotation.</text>
</comment>
<dbReference type="EMBL" id="CAAALY010018562">
    <property type="protein sequence ID" value="VEL13683.1"/>
    <property type="molecule type" value="Genomic_DNA"/>
</dbReference>
<evidence type="ECO:0000256" key="2">
    <source>
        <dbReference type="ARBA" id="ARBA00023125"/>
    </source>
</evidence>
<dbReference type="AlphaFoldDB" id="A0A3S5A321"/>
<comment type="subcellular location">
    <subcellularLocation>
        <location evidence="5">Nucleus</location>
    </subcellularLocation>
</comment>
<dbReference type="InterPro" id="IPR036960">
    <property type="entry name" value="T-box_sf"/>
</dbReference>
<feature type="compositionally biased region" description="Polar residues" evidence="6">
    <location>
        <begin position="24"/>
        <end position="72"/>
    </location>
</feature>
<dbReference type="InterPro" id="IPR018186">
    <property type="entry name" value="TF_T-box_CS"/>
</dbReference>
<dbReference type="Gene3D" id="2.60.40.820">
    <property type="entry name" value="Transcription factor, T-box"/>
    <property type="match status" value="1"/>
</dbReference>
<dbReference type="PROSITE" id="PS50252">
    <property type="entry name" value="TBOX_3"/>
    <property type="match status" value="1"/>
</dbReference>
<feature type="region of interest" description="Disordered" evidence="6">
    <location>
        <begin position="1"/>
        <end position="101"/>
    </location>
</feature>
<keyword evidence="3" id="KW-0804">Transcription</keyword>
<keyword evidence="2 5" id="KW-0238">DNA-binding</keyword>
<proteinExistence type="predicted"/>
<dbReference type="GO" id="GO:0003677">
    <property type="term" value="F:DNA binding"/>
    <property type="evidence" value="ECO:0007669"/>
    <property type="project" value="UniProtKB-UniRule"/>
</dbReference>
<dbReference type="GO" id="GO:0045893">
    <property type="term" value="P:positive regulation of DNA-templated transcription"/>
    <property type="evidence" value="ECO:0007669"/>
    <property type="project" value="InterPro"/>
</dbReference>
<dbReference type="InterPro" id="IPR046360">
    <property type="entry name" value="T-box_DNA-bd"/>
</dbReference>
<keyword evidence="1" id="KW-0805">Transcription regulation</keyword>
<organism evidence="8 9">
    <name type="scientific">Protopolystoma xenopodis</name>
    <dbReference type="NCBI Taxonomy" id="117903"/>
    <lineage>
        <taxon>Eukaryota</taxon>
        <taxon>Metazoa</taxon>
        <taxon>Spiralia</taxon>
        <taxon>Lophotrochozoa</taxon>
        <taxon>Platyhelminthes</taxon>
        <taxon>Monogenea</taxon>
        <taxon>Polyopisthocotylea</taxon>
        <taxon>Polystomatidea</taxon>
        <taxon>Polystomatidae</taxon>
        <taxon>Protopolystoma</taxon>
    </lineage>
</organism>
<dbReference type="GO" id="GO:0005634">
    <property type="term" value="C:nucleus"/>
    <property type="evidence" value="ECO:0007669"/>
    <property type="project" value="UniProtKB-SubCell"/>
</dbReference>
<feature type="domain" description="T-box" evidence="7">
    <location>
        <begin position="108"/>
        <end position="132"/>
    </location>
</feature>
<feature type="compositionally biased region" description="Polar residues" evidence="6">
    <location>
        <begin position="1"/>
        <end position="15"/>
    </location>
</feature>
<evidence type="ECO:0000256" key="4">
    <source>
        <dbReference type="ARBA" id="ARBA00023242"/>
    </source>
</evidence>
<sequence length="170" mass="18372">MHQQQTPLHSSQATSIPLHPASHHPTSLSPTAAYQTSGDRRITQSPGSDALQSPSSNGGRHVTATAQSSPSSAGGYRTPSGRIPTCVTGQPGMSDSEAGQHDNPCVELVDKSLWDKFHTHGTEMVITKSGRKNWLEGIRDMVSPETEVGLPHREDCGIVRRSHRRIVLRP</sequence>
<reference evidence="8" key="1">
    <citation type="submission" date="2018-11" db="EMBL/GenBank/DDBJ databases">
        <authorList>
            <consortium name="Pathogen Informatics"/>
        </authorList>
    </citation>
    <scope>NUCLEOTIDE SEQUENCE</scope>
</reference>
<dbReference type="PROSITE" id="PS01283">
    <property type="entry name" value="TBOX_1"/>
    <property type="match status" value="1"/>
</dbReference>
<evidence type="ECO:0000256" key="1">
    <source>
        <dbReference type="ARBA" id="ARBA00023015"/>
    </source>
</evidence>
<evidence type="ECO:0000259" key="7">
    <source>
        <dbReference type="PROSITE" id="PS50252"/>
    </source>
</evidence>